<dbReference type="Proteomes" id="UP001165080">
    <property type="component" value="Unassembled WGS sequence"/>
</dbReference>
<dbReference type="PANTHER" id="PTHR12393">
    <property type="entry name" value="SPHINGOMYELIN PHOSPHODIESTERASE RELATED"/>
    <property type="match status" value="1"/>
</dbReference>
<dbReference type="Gene3D" id="1.25.40.20">
    <property type="entry name" value="Ankyrin repeat-containing domain"/>
    <property type="match status" value="2"/>
</dbReference>
<dbReference type="GO" id="GO:0030149">
    <property type="term" value="P:sphingolipid catabolic process"/>
    <property type="evidence" value="ECO:0007669"/>
    <property type="project" value="TreeGrafter"/>
</dbReference>
<comment type="caution">
    <text evidence="2">The sequence shown here is derived from an EMBL/GenBank/DDBJ whole genome shotgun (WGS) entry which is preliminary data.</text>
</comment>
<gene>
    <name evidence="2" type="primary">PLEST009559</name>
    <name evidence="2" type="ORF">PLESTB_000590000</name>
</gene>
<name>A0A9W6BHJ0_9CHLO</name>
<dbReference type="GO" id="GO:0016020">
    <property type="term" value="C:membrane"/>
    <property type="evidence" value="ECO:0007669"/>
    <property type="project" value="TreeGrafter"/>
</dbReference>
<evidence type="ECO:0000313" key="3">
    <source>
        <dbReference type="Proteomes" id="UP001165080"/>
    </source>
</evidence>
<protein>
    <recommendedName>
        <fullName evidence="4">Ankyrin repeat domain-containing protein</fullName>
    </recommendedName>
</protein>
<dbReference type="SUPFAM" id="SSF48403">
    <property type="entry name" value="Ankyrin repeat"/>
    <property type="match status" value="2"/>
</dbReference>
<dbReference type="AlphaFoldDB" id="A0A9W6BHJ0"/>
<dbReference type="GO" id="GO:0004620">
    <property type="term" value="F:phospholipase activity"/>
    <property type="evidence" value="ECO:0007669"/>
    <property type="project" value="TreeGrafter"/>
</dbReference>
<dbReference type="GO" id="GO:0005783">
    <property type="term" value="C:endoplasmic reticulum"/>
    <property type="evidence" value="ECO:0007669"/>
    <property type="project" value="TreeGrafter"/>
</dbReference>
<proteinExistence type="predicted"/>
<dbReference type="EMBL" id="BRXU01000005">
    <property type="protein sequence ID" value="GLC52164.1"/>
    <property type="molecule type" value="Genomic_DNA"/>
</dbReference>
<feature type="compositionally biased region" description="Polar residues" evidence="1">
    <location>
        <begin position="581"/>
        <end position="594"/>
    </location>
</feature>
<dbReference type="PANTHER" id="PTHR12393:SF6">
    <property type="entry name" value="SPHINGOMYELIN PHOSPHODIESTERASE 2"/>
    <property type="match status" value="1"/>
</dbReference>
<feature type="compositionally biased region" description="Low complexity" evidence="1">
    <location>
        <begin position="229"/>
        <end position="238"/>
    </location>
</feature>
<keyword evidence="3" id="KW-1185">Reference proteome</keyword>
<evidence type="ECO:0008006" key="4">
    <source>
        <dbReference type="Google" id="ProtNLM"/>
    </source>
</evidence>
<dbReference type="GO" id="GO:0071944">
    <property type="term" value="C:cell periphery"/>
    <property type="evidence" value="ECO:0007669"/>
    <property type="project" value="TreeGrafter"/>
</dbReference>
<organism evidence="2 3">
    <name type="scientific">Pleodorina starrii</name>
    <dbReference type="NCBI Taxonomy" id="330485"/>
    <lineage>
        <taxon>Eukaryota</taxon>
        <taxon>Viridiplantae</taxon>
        <taxon>Chlorophyta</taxon>
        <taxon>core chlorophytes</taxon>
        <taxon>Chlorophyceae</taxon>
        <taxon>CS clade</taxon>
        <taxon>Chlamydomonadales</taxon>
        <taxon>Volvocaceae</taxon>
        <taxon>Pleodorina</taxon>
    </lineage>
</organism>
<evidence type="ECO:0000256" key="1">
    <source>
        <dbReference type="SAM" id="MobiDB-lite"/>
    </source>
</evidence>
<dbReference type="OrthoDB" id="70387at2759"/>
<accession>A0A9W6BHJ0</accession>
<feature type="region of interest" description="Disordered" evidence="1">
    <location>
        <begin position="226"/>
        <end position="249"/>
    </location>
</feature>
<sequence length="594" mass="63870">MDRRPAAEKAASRGVWLPGIVNHIARFMSANEIACTLRLVDKQTSQQFNGHRETKLSVPSPTHAFKRRWGSPNAFRGFSRLQRQKLLCLTAASGSIANLEIALDNAGLVASSELLNAAAAAGQLEVCVLLRQRGCLWGDALLASAARAGHRHVCEWLLANGCPARKSPASGAARGGHEGLMYWLMERQQLQAGPAEEFDLGKLLRAAAAGLNLEALQRLRQHLLAGHHQPQPQQQQGQDGEEEEDEVQSAAVLDAHQKARVLGAAAGSPTPDWRAKVKWLEGLGYPRTEHAVKAAASFASRNNADDDDDSIGRLQWLCDRGYPPTSAAAEPALKHGSVAVLHLLVERGVVPPGRGSRAQMHAAHKGHVAVLQYLLAHGDRPSPSTVSINAADGGQLHVVAWAVEALNVTPNNNPDLLDRAASSGNMQLLTWLQERGWTWGPEAVFDAAEGGCEEALEWLVLEQGCPLPADGRPYSAATPHGDLAMVRCLHRLGCPWGPNQIVKSIRLQAPIPMLRCLVELGCPIDWEAAHAAARRQSPGEYRTALMEWLGQERRRRGAPHGPNNTVSSSSCSSSSREGCDQTCSGSGTDSAGTR</sequence>
<feature type="region of interest" description="Disordered" evidence="1">
    <location>
        <begin position="552"/>
        <end position="594"/>
    </location>
</feature>
<dbReference type="GO" id="GO:0046513">
    <property type="term" value="P:ceramide biosynthetic process"/>
    <property type="evidence" value="ECO:0007669"/>
    <property type="project" value="TreeGrafter"/>
</dbReference>
<reference evidence="2 3" key="1">
    <citation type="journal article" date="2023" name="Commun. Biol.">
        <title>Reorganization of the ancestral sex-determining regions during the evolution of trioecy in Pleodorina starrii.</title>
        <authorList>
            <person name="Takahashi K."/>
            <person name="Suzuki S."/>
            <person name="Kawai-Toyooka H."/>
            <person name="Yamamoto K."/>
            <person name="Hamaji T."/>
            <person name="Ootsuki R."/>
            <person name="Yamaguchi H."/>
            <person name="Kawachi M."/>
            <person name="Higashiyama T."/>
            <person name="Nozaki H."/>
        </authorList>
    </citation>
    <scope>NUCLEOTIDE SEQUENCE [LARGE SCALE GENOMIC DNA]</scope>
    <source>
        <strain evidence="2 3">NIES-4479</strain>
    </source>
</reference>
<evidence type="ECO:0000313" key="2">
    <source>
        <dbReference type="EMBL" id="GLC52164.1"/>
    </source>
</evidence>
<dbReference type="InterPro" id="IPR036770">
    <property type="entry name" value="Ankyrin_rpt-contain_sf"/>
</dbReference>